<reference evidence="1 2" key="1">
    <citation type="submission" date="2021-06" db="EMBL/GenBank/DDBJ databases">
        <authorList>
            <person name="Palmer J.M."/>
        </authorList>
    </citation>
    <scope>NUCLEOTIDE SEQUENCE [LARGE SCALE GENOMIC DNA]</scope>
    <source>
        <strain evidence="1 2">XC_2019</strain>
        <tissue evidence="1">Muscle</tissue>
    </source>
</reference>
<evidence type="ECO:0000313" key="1">
    <source>
        <dbReference type="EMBL" id="MEQ2216180.1"/>
    </source>
</evidence>
<dbReference type="EMBL" id="JAHRIN010069764">
    <property type="protein sequence ID" value="MEQ2216180.1"/>
    <property type="molecule type" value="Genomic_DNA"/>
</dbReference>
<evidence type="ECO:0000313" key="2">
    <source>
        <dbReference type="Proteomes" id="UP001434883"/>
    </source>
</evidence>
<comment type="caution">
    <text evidence="1">The sequence shown here is derived from an EMBL/GenBank/DDBJ whole genome shotgun (WGS) entry which is preliminary data.</text>
</comment>
<gene>
    <name evidence="1" type="ORF">XENOCAPTIV_012003</name>
</gene>
<dbReference type="Proteomes" id="UP001434883">
    <property type="component" value="Unassembled WGS sequence"/>
</dbReference>
<accession>A0ABV0S6H5</accession>
<protein>
    <submittedName>
        <fullName evidence="1">Uncharacterized protein</fullName>
    </submittedName>
</protein>
<name>A0ABV0S6H5_9TELE</name>
<proteinExistence type="predicted"/>
<organism evidence="1 2">
    <name type="scientific">Xenoophorus captivus</name>
    <dbReference type="NCBI Taxonomy" id="1517983"/>
    <lineage>
        <taxon>Eukaryota</taxon>
        <taxon>Metazoa</taxon>
        <taxon>Chordata</taxon>
        <taxon>Craniata</taxon>
        <taxon>Vertebrata</taxon>
        <taxon>Euteleostomi</taxon>
        <taxon>Actinopterygii</taxon>
        <taxon>Neopterygii</taxon>
        <taxon>Teleostei</taxon>
        <taxon>Neoteleostei</taxon>
        <taxon>Acanthomorphata</taxon>
        <taxon>Ovalentaria</taxon>
        <taxon>Atherinomorphae</taxon>
        <taxon>Cyprinodontiformes</taxon>
        <taxon>Goodeidae</taxon>
        <taxon>Xenoophorus</taxon>
    </lineage>
</organism>
<sequence>NSSPRSLQGSTQTLSPACLFGDVCASGCVRNGSSPVRRRRSTGVRLSTEEKQVSTLPGWMENILLCQELRGKERGSHLFTPTVLLL</sequence>
<keyword evidence="2" id="KW-1185">Reference proteome</keyword>
<feature type="non-terminal residue" evidence="1">
    <location>
        <position position="1"/>
    </location>
</feature>